<sequence>MSLSRLRFGDSADTGQAGTMPAVRAEIVLSAELASLAAKRCGMSDETVRKWRKRGE</sequence>
<gene>
    <name evidence="1" type="ORF">GCM10019071_33700</name>
</gene>
<accession>A0ABQ1F5N8</accession>
<evidence type="ECO:0000313" key="1">
    <source>
        <dbReference type="EMBL" id="GGA00406.1"/>
    </source>
</evidence>
<proteinExistence type="predicted"/>
<organism evidence="1 2">
    <name type="scientific">Sphingobium fuliginis (strain ATCC 27551)</name>
    <dbReference type="NCBI Taxonomy" id="336203"/>
    <lineage>
        <taxon>Bacteria</taxon>
        <taxon>Pseudomonadati</taxon>
        <taxon>Pseudomonadota</taxon>
        <taxon>Alphaproteobacteria</taxon>
        <taxon>Sphingomonadales</taxon>
        <taxon>Sphingomonadaceae</taxon>
        <taxon>Sphingobium</taxon>
    </lineage>
</organism>
<dbReference type="Proteomes" id="UP000628109">
    <property type="component" value="Unassembled WGS sequence"/>
</dbReference>
<keyword evidence="2" id="KW-1185">Reference proteome</keyword>
<evidence type="ECO:0008006" key="3">
    <source>
        <dbReference type="Google" id="ProtNLM"/>
    </source>
</evidence>
<reference evidence="2" key="1">
    <citation type="journal article" date="2019" name="Int. J. Syst. Evol. Microbiol.">
        <title>The Global Catalogue of Microorganisms (GCM) 10K type strain sequencing project: providing services to taxonomists for standard genome sequencing and annotation.</title>
        <authorList>
            <consortium name="The Broad Institute Genomics Platform"/>
            <consortium name="The Broad Institute Genome Sequencing Center for Infectious Disease"/>
            <person name="Wu L."/>
            <person name="Ma J."/>
        </authorList>
    </citation>
    <scope>NUCLEOTIDE SEQUENCE [LARGE SCALE GENOMIC DNA]</scope>
    <source>
        <strain evidence="2">CCM 7327</strain>
    </source>
</reference>
<evidence type="ECO:0000313" key="2">
    <source>
        <dbReference type="Proteomes" id="UP000628109"/>
    </source>
</evidence>
<name>A0ABQ1F5N8_SPHSA</name>
<protein>
    <recommendedName>
        <fullName evidence="3">Helix-turn-helix domain-containing protein</fullName>
    </recommendedName>
</protein>
<comment type="caution">
    <text evidence="1">The sequence shown here is derived from an EMBL/GenBank/DDBJ whole genome shotgun (WGS) entry which is preliminary data.</text>
</comment>
<dbReference type="EMBL" id="BMDU01000008">
    <property type="protein sequence ID" value="GGA00406.1"/>
    <property type="molecule type" value="Genomic_DNA"/>
</dbReference>